<name>A0A1E3H005_9HYPH</name>
<feature type="transmembrane region" description="Helical" evidence="1">
    <location>
        <begin position="117"/>
        <end position="135"/>
    </location>
</feature>
<keyword evidence="4" id="KW-1185">Reference proteome</keyword>
<sequence length="398" mass="41565">MTVLDGFGHSRSPGPDVRAIPLSGAGDLRPNAENPAGLYGTEDGFRAVNTLRPGDEPVRLDTSGYAGARRTALVGDVGTDLAPSLFILAFLALVADAVAVMALTGGLAFASRLGGRFGGSGAAVLLAGLMLLSPATEARAQDTSADAMVMAAVTQTRLAYVATGDSQTDEDSRAGLSALSQFLASRTALEPGEPVGLDPSRDELSVYPLIYWPIDPAAATPARATMDRIDAFMRSGGTVIFDTRDQLAALPGRSGASGSASAQKLREMLAGLDIPPLEQVPPDHVMTKAFYLLNEFPGRYIGSPLWVEATPGADEVTGEERPVRGGDGVSSIMITGNDLAGAWAADADGNFFYPVVPGDARQREMAFRAGVNIVMYVLTGNYKADQVHIPALLERLGQ</sequence>
<dbReference type="Gene3D" id="3.40.50.12140">
    <property type="entry name" value="Domain of unknown function DUF4159"/>
    <property type="match status" value="1"/>
</dbReference>
<feature type="domain" description="DUF4159" evidence="2">
    <location>
        <begin position="157"/>
        <end position="378"/>
    </location>
</feature>
<dbReference type="EMBL" id="MCRJ01000081">
    <property type="protein sequence ID" value="ODN69643.1"/>
    <property type="molecule type" value="Genomic_DNA"/>
</dbReference>
<comment type="caution">
    <text evidence="3">The sequence shown here is derived from an EMBL/GenBank/DDBJ whole genome shotgun (WGS) entry which is preliminary data.</text>
</comment>
<dbReference type="InterPro" id="IPR025297">
    <property type="entry name" value="DUF4159"/>
</dbReference>
<organism evidence="3 4">
    <name type="scientific">Methylobrevis pamukkalensis</name>
    <dbReference type="NCBI Taxonomy" id="1439726"/>
    <lineage>
        <taxon>Bacteria</taxon>
        <taxon>Pseudomonadati</taxon>
        <taxon>Pseudomonadota</taxon>
        <taxon>Alphaproteobacteria</taxon>
        <taxon>Hyphomicrobiales</taxon>
        <taxon>Pleomorphomonadaceae</taxon>
        <taxon>Methylobrevis</taxon>
    </lineage>
</organism>
<dbReference type="PATRIC" id="fig|1439726.3.peg.3219"/>
<dbReference type="Proteomes" id="UP000094622">
    <property type="component" value="Unassembled WGS sequence"/>
</dbReference>
<accession>A0A1E3H005</accession>
<dbReference type="AlphaFoldDB" id="A0A1E3H005"/>
<evidence type="ECO:0000313" key="3">
    <source>
        <dbReference type="EMBL" id="ODN69643.1"/>
    </source>
</evidence>
<keyword evidence="1" id="KW-0472">Membrane</keyword>
<evidence type="ECO:0000259" key="2">
    <source>
        <dbReference type="Pfam" id="PF13709"/>
    </source>
</evidence>
<protein>
    <recommendedName>
        <fullName evidence="2">DUF4159 domain-containing protein</fullName>
    </recommendedName>
</protein>
<evidence type="ECO:0000256" key="1">
    <source>
        <dbReference type="SAM" id="Phobius"/>
    </source>
</evidence>
<proteinExistence type="predicted"/>
<feature type="transmembrane region" description="Helical" evidence="1">
    <location>
        <begin position="85"/>
        <end position="110"/>
    </location>
</feature>
<keyword evidence="1" id="KW-0812">Transmembrane</keyword>
<dbReference type="Pfam" id="PF13709">
    <property type="entry name" value="DUF4159"/>
    <property type="match status" value="1"/>
</dbReference>
<keyword evidence="1" id="KW-1133">Transmembrane helix</keyword>
<evidence type="ECO:0000313" key="4">
    <source>
        <dbReference type="Proteomes" id="UP000094622"/>
    </source>
</evidence>
<gene>
    <name evidence="3" type="ORF">A6302_03063</name>
</gene>
<reference evidence="3 4" key="1">
    <citation type="submission" date="2016-07" db="EMBL/GenBank/DDBJ databases">
        <title>Draft Genome Sequence of Methylobrevis pamukkalensis PK2.</title>
        <authorList>
            <person name="Vasilenko O.V."/>
            <person name="Doronina N.V."/>
            <person name="Shmareva M.N."/>
            <person name="Tarlachkov S.V."/>
            <person name="Mustakhimov I."/>
            <person name="Trotsenko Y.A."/>
        </authorList>
    </citation>
    <scope>NUCLEOTIDE SEQUENCE [LARGE SCALE GENOMIC DNA]</scope>
    <source>
        <strain evidence="3 4">PK2</strain>
    </source>
</reference>